<dbReference type="GO" id="GO:0019843">
    <property type="term" value="F:rRNA binding"/>
    <property type="evidence" value="ECO:0007669"/>
    <property type="project" value="UniProtKB-KW"/>
</dbReference>
<dbReference type="Gene3D" id="1.10.1520.10">
    <property type="entry name" value="Ribonuclease III domain"/>
    <property type="match status" value="1"/>
</dbReference>
<keyword evidence="5 8" id="KW-0255">Endonuclease</keyword>
<evidence type="ECO:0000259" key="11">
    <source>
        <dbReference type="PROSITE" id="PS50142"/>
    </source>
</evidence>
<keyword evidence="6 8" id="KW-0378">Hydrolase</keyword>
<evidence type="ECO:0000256" key="6">
    <source>
        <dbReference type="ARBA" id="ARBA00022801"/>
    </source>
</evidence>
<dbReference type="InterPro" id="IPR014720">
    <property type="entry name" value="dsRBD_dom"/>
</dbReference>
<dbReference type="GO" id="GO:0008033">
    <property type="term" value="P:tRNA processing"/>
    <property type="evidence" value="ECO:0007669"/>
    <property type="project" value="UniProtKB-KW"/>
</dbReference>
<dbReference type="RefSeq" id="WP_116495400.1">
    <property type="nucleotide sequence ID" value="NZ_QENZ01000003.1"/>
</dbReference>
<dbReference type="PROSITE" id="PS50137">
    <property type="entry name" value="DS_RBD"/>
    <property type="match status" value="1"/>
</dbReference>
<dbReference type="InterPro" id="IPR000999">
    <property type="entry name" value="RNase_III_dom"/>
</dbReference>
<evidence type="ECO:0000256" key="5">
    <source>
        <dbReference type="ARBA" id="ARBA00022759"/>
    </source>
</evidence>
<reference evidence="12 13" key="1">
    <citation type="submission" date="2018-05" db="EMBL/GenBank/DDBJ databases">
        <title>Genomic Encyclopedia of Type Strains, Phase IV (KMG-IV): sequencing the most valuable type-strain genomes for metagenomic binning, comparative biology and taxonomic classification.</title>
        <authorList>
            <person name="Goeker M."/>
        </authorList>
    </citation>
    <scope>NUCLEOTIDE SEQUENCE [LARGE SCALE GENOMIC DNA]</scope>
    <source>
        <strain evidence="12 13">DSM 28579</strain>
    </source>
</reference>
<evidence type="ECO:0000256" key="9">
    <source>
        <dbReference type="SAM" id="MobiDB-lite"/>
    </source>
</evidence>
<dbReference type="CDD" id="cd00593">
    <property type="entry name" value="RIBOc"/>
    <property type="match status" value="1"/>
</dbReference>
<keyword evidence="8" id="KW-0460">Magnesium</keyword>
<dbReference type="Gene3D" id="3.30.160.20">
    <property type="match status" value="1"/>
</dbReference>
<dbReference type="SUPFAM" id="SSF54768">
    <property type="entry name" value="dsRNA-binding domain-like"/>
    <property type="match status" value="1"/>
</dbReference>
<evidence type="ECO:0000256" key="2">
    <source>
        <dbReference type="ARBA" id="ARBA00010183"/>
    </source>
</evidence>
<comment type="caution">
    <text evidence="12">The sequence shown here is derived from an EMBL/GenBank/DDBJ whole genome shotgun (WGS) entry which is preliminary data.</text>
</comment>
<keyword evidence="4 8" id="KW-0540">Nuclease</keyword>
<dbReference type="GO" id="GO:0046872">
    <property type="term" value="F:metal ion binding"/>
    <property type="evidence" value="ECO:0007669"/>
    <property type="project" value="UniProtKB-KW"/>
</dbReference>
<dbReference type="GO" id="GO:0006364">
    <property type="term" value="P:rRNA processing"/>
    <property type="evidence" value="ECO:0007669"/>
    <property type="project" value="UniProtKB-UniRule"/>
</dbReference>
<keyword evidence="8" id="KW-0819">tRNA processing</keyword>
<dbReference type="SUPFAM" id="SSF69065">
    <property type="entry name" value="RNase III domain-like"/>
    <property type="match status" value="1"/>
</dbReference>
<dbReference type="GO" id="GO:0010468">
    <property type="term" value="P:regulation of gene expression"/>
    <property type="evidence" value="ECO:0007669"/>
    <property type="project" value="TreeGrafter"/>
</dbReference>
<evidence type="ECO:0000256" key="7">
    <source>
        <dbReference type="ARBA" id="ARBA00022884"/>
    </source>
</evidence>
<sequence>MLIHKIFRTVKGKSKKDAFYGFLIQLLGQKPRKRELYALAFRHKSASLYIEGQKLNNERLEYLGDAVLGAIIADILFEKYPNQKEGFLTKLRSKIVGRKQLNQLGFLLGVQQFLVYHGTLAENVLGNCIEALVGAIYLDLGYEKTKKIISRQIIKKYVDFDALIKNDKNYKSKLVEWAQHEKKKLVFSTDETEKNGRPYFYTKVYLDDMPFGEGEGLSKKKSQQEASKETLSKINQSKEQ</sequence>
<feature type="active site" evidence="8">
    <location>
        <position position="130"/>
    </location>
</feature>
<dbReference type="GO" id="GO:0003725">
    <property type="term" value="F:double-stranded RNA binding"/>
    <property type="evidence" value="ECO:0007669"/>
    <property type="project" value="TreeGrafter"/>
</dbReference>
<keyword evidence="7 8" id="KW-0694">RNA-binding</keyword>
<dbReference type="OrthoDB" id="9805026at2"/>
<feature type="domain" description="RNase III" evidence="11">
    <location>
        <begin position="20"/>
        <end position="141"/>
    </location>
</feature>
<comment type="function">
    <text evidence="8">Digests double-stranded RNA. Involved in the processing of primary rRNA transcript to yield the immediate precursors to the large and small rRNAs (23S and 16S). Processes some mRNAs, and tRNAs when they are encoded in the rRNA operon. Processes pre-crRNA and tracrRNA of type II CRISPR loci if present in the organism.</text>
</comment>
<evidence type="ECO:0000313" key="12">
    <source>
        <dbReference type="EMBL" id="PVX51824.1"/>
    </source>
</evidence>
<keyword evidence="8" id="KW-0963">Cytoplasm</keyword>
<keyword evidence="8" id="KW-0698">rRNA processing</keyword>
<dbReference type="GO" id="GO:0005737">
    <property type="term" value="C:cytoplasm"/>
    <property type="evidence" value="ECO:0007669"/>
    <property type="project" value="UniProtKB-SubCell"/>
</dbReference>
<evidence type="ECO:0000256" key="3">
    <source>
        <dbReference type="ARBA" id="ARBA00022664"/>
    </source>
</evidence>
<comment type="cofactor">
    <cofactor evidence="8">
        <name>Mg(2+)</name>
        <dbReference type="ChEBI" id="CHEBI:18420"/>
    </cofactor>
</comment>
<dbReference type="PANTHER" id="PTHR11207:SF0">
    <property type="entry name" value="RIBONUCLEASE 3"/>
    <property type="match status" value="1"/>
</dbReference>
<keyword evidence="13" id="KW-1185">Reference proteome</keyword>
<dbReference type="PROSITE" id="PS00517">
    <property type="entry name" value="RNASE_3_1"/>
    <property type="match status" value="1"/>
</dbReference>
<feature type="compositionally biased region" description="Basic and acidic residues" evidence="9">
    <location>
        <begin position="216"/>
        <end position="240"/>
    </location>
</feature>
<name>A0A7L4US96_BALHA</name>
<dbReference type="SMART" id="SM00358">
    <property type="entry name" value="DSRM"/>
    <property type="match status" value="1"/>
</dbReference>
<feature type="domain" description="DRBM" evidence="10">
    <location>
        <begin position="169"/>
        <end position="236"/>
    </location>
</feature>
<protein>
    <recommendedName>
        <fullName evidence="8">Ribonuclease 3</fullName>
        <ecNumber evidence="8">3.1.26.3</ecNumber>
    </recommendedName>
    <alternativeName>
        <fullName evidence="8">Ribonuclease III</fullName>
        <shortName evidence="8">RNase III</shortName>
    </alternativeName>
</protein>
<dbReference type="Pfam" id="PF14622">
    <property type="entry name" value="Ribonucleas_3_3"/>
    <property type="match status" value="1"/>
</dbReference>
<dbReference type="Pfam" id="PF00035">
    <property type="entry name" value="dsrm"/>
    <property type="match status" value="1"/>
</dbReference>
<organism evidence="12 13">
    <name type="scientific">Balneicella halophila</name>
    <dbReference type="NCBI Taxonomy" id="1537566"/>
    <lineage>
        <taxon>Bacteria</taxon>
        <taxon>Pseudomonadati</taxon>
        <taxon>Bacteroidota</taxon>
        <taxon>Bacteroidia</taxon>
        <taxon>Bacteroidales</taxon>
        <taxon>Balneicellaceae</taxon>
        <taxon>Balneicella</taxon>
    </lineage>
</organism>
<feature type="active site" evidence="8">
    <location>
        <position position="65"/>
    </location>
</feature>
<dbReference type="SMART" id="SM00535">
    <property type="entry name" value="RIBOc"/>
    <property type="match status" value="1"/>
</dbReference>
<feature type="binding site" evidence="8">
    <location>
        <position position="127"/>
    </location>
    <ligand>
        <name>Mg(2+)</name>
        <dbReference type="ChEBI" id="CHEBI:18420"/>
    </ligand>
</feature>
<dbReference type="AlphaFoldDB" id="A0A7L4US96"/>
<proteinExistence type="inferred from homology"/>
<dbReference type="EMBL" id="QENZ01000003">
    <property type="protein sequence ID" value="PVX51824.1"/>
    <property type="molecule type" value="Genomic_DNA"/>
</dbReference>
<evidence type="ECO:0000256" key="4">
    <source>
        <dbReference type="ARBA" id="ARBA00022722"/>
    </source>
</evidence>
<evidence type="ECO:0000256" key="8">
    <source>
        <dbReference type="HAMAP-Rule" id="MF_00104"/>
    </source>
</evidence>
<dbReference type="PANTHER" id="PTHR11207">
    <property type="entry name" value="RIBONUCLEASE III"/>
    <property type="match status" value="1"/>
</dbReference>
<keyword evidence="3 8" id="KW-0507">mRNA processing</keyword>
<comment type="subunit">
    <text evidence="8">Homodimer.</text>
</comment>
<gene>
    <name evidence="8" type="primary">rnc</name>
    <name evidence="12" type="ORF">C7377_0112</name>
</gene>
<feature type="binding site" evidence="8">
    <location>
        <position position="61"/>
    </location>
    <ligand>
        <name>Mg(2+)</name>
        <dbReference type="ChEBI" id="CHEBI:18420"/>
    </ligand>
</feature>
<comment type="catalytic activity">
    <reaction evidence="1 8">
        <text>Endonucleolytic cleavage to 5'-phosphomonoester.</text>
        <dbReference type="EC" id="3.1.26.3"/>
    </reaction>
</comment>
<evidence type="ECO:0000256" key="1">
    <source>
        <dbReference type="ARBA" id="ARBA00000109"/>
    </source>
</evidence>
<evidence type="ECO:0000259" key="10">
    <source>
        <dbReference type="PROSITE" id="PS50137"/>
    </source>
</evidence>
<keyword evidence="8" id="KW-0479">Metal-binding</keyword>
<comment type="subcellular location">
    <subcellularLocation>
        <location evidence="8">Cytoplasm</location>
    </subcellularLocation>
</comment>
<dbReference type="InterPro" id="IPR036389">
    <property type="entry name" value="RNase_III_sf"/>
</dbReference>
<dbReference type="EC" id="3.1.26.3" evidence="8"/>
<evidence type="ECO:0000313" key="13">
    <source>
        <dbReference type="Proteomes" id="UP000251835"/>
    </source>
</evidence>
<dbReference type="HAMAP" id="MF_00104">
    <property type="entry name" value="RNase_III"/>
    <property type="match status" value="1"/>
</dbReference>
<accession>A0A7L4US96</accession>
<comment type="similarity">
    <text evidence="2">Belongs to the ribonuclease III family.</text>
</comment>
<dbReference type="GO" id="GO:0006397">
    <property type="term" value="P:mRNA processing"/>
    <property type="evidence" value="ECO:0007669"/>
    <property type="project" value="UniProtKB-UniRule"/>
</dbReference>
<dbReference type="Proteomes" id="UP000251835">
    <property type="component" value="Unassembled WGS sequence"/>
</dbReference>
<dbReference type="InterPro" id="IPR011907">
    <property type="entry name" value="RNase_III"/>
</dbReference>
<dbReference type="GO" id="GO:0004525">
    <property type="term" value="F:ribonuclease III activity"/>
    <property type="evidence" value="ECO:0007669"/>
    <property type="project" value="UniProtKB-UniRule"/>
</dbReference>
<keyword evidence="8" id="KW-0699">rRNA-binding</keyword>
<dbReference type="NCBIfam" id="TIGR02191">
    <property type="entry name" value="RNaseIII"/>
    <property type="match status" value="1"/>
</dbReference>
<feature type="region of interest" description="Disordered" evidence="9">
    <location>
        <begin position="214"/>
        <end position="240"/>
    </location>
</feature>
<feature type="binding site" evidence="8">
    <location>
        <position position="130"/>
    </location>
    <ligand>
        <name>Mg(2+)</name>
        <dbReference type="ChEBI" id="CHEBI:18420"/>
    </ligand>
</feature>
<dbReference type="PROSITE" id="PS50142">
    <property type="entry name" value="RNASE_3_2"/>
    <property type="match status" value="1"/>
</dbReference>